<evidence type="ECO:0000313" key="3">
    <source>
        <dbReference type="Proteomes" id="UP001224083"/>
    </source>
</evidence>
<name>A0ABT9KF69_9PAST</name>
<proteinExistence type="predicted"/>
<dbReference type="EMBL" id="JAQAHH010000006">
    <property type="protein sequence ID" value="MDP9500670.1"/>
    <property type="molecule type" value="Genomic_DNA"/>
</dbReference>
<comment type="caution">
    <text evidence="2">The sequence shown here is derived from an EMBL/GenBank/DDBJ whole genome shotgun (WGS) entry which is preliminary data.</text>
</comment>
<keyword evidence="1" id="KW-1133">Transmembrane helix</keyword>
<feature type="transmembrane region" description="Helical" evidence="1">
    <location>
        <begin position="133"/>
        <end position="149"/>
    </location>
</feature>
<feature type="transmembrane region" description="Helical" evidence="1">
    <location>
        <begin position="108"/>
        <end position="127"/>
    </location>
</feature>
<keyword evidence="1" id="KW-0472">Membrane</keyword>
<dbReference type="Pfam" id="PF10063">
    <property type="entry name" value="DUF2301"/>
    <property type="match status" value="1"/>
</dbReference>
<feature type="transmembrane region" description="Helical" evidence="1">
    <location>
        <begin position="44"/>
        <end position="61"/>
    </location>
</feature>
<feature type="transmembrane region" description="Helical" evidence="1">
    <location>
        <begin position="73"/>
        <end position="96"/>
    </location>
</feature>
<feature type="transmembrane region" description="Helical" evidence="1">
    <location>
        <begin position="19"/>
        <end position="37"/>
    </location>
</feature>
<gene>
    <name evidence="2" type="ORF">O7M46_06825</name>
</gene>
<sequence length="168" mass="18795">MADPHIQSPMDGWDYLTVILYRSGFVLAGIMTLLLPYKADIAHLGLLIAATLCASSLHIYMKAFRLILQMATWVALSCQVLGFESLALGGALVTLGGLCYKEYFCFRVFLLNLQPLFVAVLWCVLLLNNPVVIQIMSLIVAILFLILAVKKWQMPLHFDIGDKTKYQV</sequence>
<protein>
    <submittedName>
        <fullName evidence="2">DUF2301 domain-containing membrane protein</fullName>
    </submittedName>
</protein>
<keyword evidence="3" id="KW-1185">Reference proteome</keyword>
<evidence type="ECO:0000256" key="1">
    <source>
        <dbReference type="SAM" id="Phobius"/>
    </source>
</evidence>
<accession>A0ABT9KF69</accession>
<organism evidence="2 3">
    <name type="scientific">Bisgaard Taxon 45</name>
    <dbReference type="NCBI Taxonomy" id="304289"/>
    <lineage>
        <taxon>Bacteria</taxon>
        <taxon>Pseudomonadati</taxon>
        <taxon>Pseudomonadota</taxon>
        <taxon>Gammaproteobacteria</taxon>
        <taxon>Pasteurellales</taxon>
        <taxon>Pasteurellaceae</taxon>
    </lineage>
</organism>
<evidence type="ECO:0000313" key="2">
    <source>
        <dbReference type="EMBL" id="MDP9500670.1"/>
    </source>
</evidence>
<keyword evidence="1" id="KW-0812">Transmembrane</keyword>
<dbReference type="Proteomes" id="UP001224083">
    <property type="component" value="Unassembled WGS sequence"/>
</dbReference>
<reference evidence="2 3" key="1">
    <citation type="submission" date="2022-12" db="EMBL/GenBank/DDBJ databases">
        <title>Genome sequence of Pasteurellaceae Bisgaard Taxon 45.</title>
        <authorList>
            <person name="Foggin C."/>
            <person name="Rosen L.E."/>
            <person name="Henton M."/>
            <person name="Buys A."/>
            <person name="Floyd T."/>
            <person name="Turner A.D."/>
            <person name="Tarbin J."/>
            <person name="Lloyd A.S."/>
            <person name="Chaitezvi C."/>
            <person name="Ellis R.J."/>
            <person name="Roberts H.C."/>
            <person name="Dastjerdi A."/>
            <person name="Nunez A."/>
            <person name="Van Vliet A.H."/>
            <person name="Steinbach F."/>
        </authorList>
    </citation>
    <scope>NUCLEOTIDE SEQUENCE [LARGE SCALE GENOMIC DNA]</scope>
    <source>
        <strain evidence="2 3">VF20HR</strain>
    </source>
</reference>
<dbReference type="InterPro" id="IPR019275">
    <property type="entry name" value="DUF2301"/>
</dbReference>